<feature type="domain" description="DUF8112" evidence="2">
    <location>
        <begin position="5"/>
        <end position="108"/>
    </location>
</feature>
<dbReference type="Pfam" id="PF26417">
    <property type="entry name" value="DUF8112"/>
    <property type="match status" value="1"/>
</dbReference>
<protein>
    <recommendedName>
        <fullName evidence="2">DUF8112 domain-containing protein</fullName>
    </recommendedName>
</protein>
<dbReference type="RefSeq" id="WP_224830348.1">
    <property type="nucleotide sequence ID" value="NZ_JAIVEF010000051.1"/>
</dbReference>
<organism evidence="3 4">
    <name type="scientific">Saliphagus infecundisoli</name>
    <dbReference type="NCBI Taxonomy" id="1849069"/>
    <lineage>
        <taxon>Archaea</taxon>
        <taxon>Methanobacteriati</taxon>
        <taxon>Methanobacteriota</taxon>
        <taxon>Stenosarchaea group</taxon>
        <taxon>Halobacteria</taxon>
        <taxon>Halobacteriales</taxon>
        <taxon>Natrialbaceae</taxon>
        <taxon>Saliphagus</taxon>
    </lineage>
</organism>
<comment type="caution">
    <text evidence="3">The sequence shown here is derived from an EMBL/GenBank/DDBJ whole genome shotgun (WGS) entry which is preliminary data.</text>
</comment>
<keyword evidence="4" id="KW-1185">Reference proteome</keyword>
<feature type="compositionally biased region" description="Low complexity" evidence="1">
    <location>
        <begin position="126"/>
        <end position="135"/>
    </location>
</feature>
<dbReference type="InterPro" id="IPR058425">
    <property type="entry name" value="DUF8112"/>
</dbReference>
<sequence>MTRTLAATPAQLFAGLPISSQPHVQCQRCGTVLYEGATVTLRAARPADSHEWTLQRVCCEACSAAELHPTLGYTELRLRCRLASRTDCRTQRTRLVVIAPTVLATSPPTESQTETDAAETRSHSQETTTEPEPTTNLEASHGR</sequence>
<evidence type="ECO:0000313" key="4">
    <source>
        <dbReference type="Proteomes" id="UP001595925"/>
    </source>
</evidence>
<dbReference type="Proteomes" id="UP001595925">
    <property type="component" value="Unassembled WGS sequence"/>
</dbReference>
<name>A0ABD5QIF4_9EURY</name>
<dbReference type="EMBL" id="JBHSJG010000047">
    <property type="protein sequence ID" value="MFC4989399.1"/>
    <property type="molecule type" value="Genomic_DNA"/>
</dbReference>
<evidence type="ECO:0000259" key="2">
    <source>
        <dbReference type="Pfam" id="PF26417"/>
    </source>
</evidence>
<accession>A0ABD5QIF4</accession>
<feature type="compositionally biased region" description="Polar residues" evidence="1">
    <location>
        <begin position="103"/>
        <end position="115"/>
    </location>
</feature>
<proteinExistence type="predicted"/>
<dbReference type="AlphaFoldDB" id="A0ABD5QIF4"/>
<reference evidence="3 4" key="1">
    <citation type="journal article" date="2019" name="Int. J. Syst. Evol. Microbiol.">
        <title>The Global Catalogue of Microorganisms (GCM) 10K type strain sequencing project: providing services to taxonomists for standard genome sequencing and annotation.</title>
        <authorList>
            <consortium name="The Broad Institute Genomics Platform"/>
            <consortium name="The Broad Institute Genome Sequencing Center for Infectious Disease"/>
            <person name="Wu L."/>
            <person name="Ma J."/>
        </authorList>
    </citation>
    <scope>NUCLEOTIDE SEQUENCE [LARGE SCALE GENOMIC DNA]</scope>
    <source>
        <strain evidence="3 4">CGMCC 1.15824</strain>
    </source>
</reference>
<evidence type="ECO:0000313" key="3">
    <source>
        <dbReference type="EMBL" id="MFC4989399.1"/>
    </source>
</evidence>
<gene>
    <name evidence="3" type="ORF">ACFPFO_16885</name>
</gene>
<feature type="region of interest" description="Disordered" evidence="1">
    <location>
        <begin position="101"/>
        <end position="143"/>
    </location>
</feature>
<evidence type="ECO:0000256" key="1">
    <source>
        <dbReference type="SAM" id="MobiDB-lite"/>
    </source>
</evidence>